<sequence length="202" mass="21118">MNARTAHPNPRGIALITALVMLLIISVIAIAGARLAIGSKRMASNQRDRDLAQQAAEAALLDAEIDIQGVSAPTTRSAIFSGTTMNVLPFVAGCNTGVTGVSPFQGLCDPVLDGTPNWLAVDFSQTGANARTTAYGTFTGRRFPSATGGLLPAALPRYIIEPISDMSPGASEGAYIFRVTAVGFGANPATRVMLQSYYRKGE</sequence>
<name>A0A1K0IA22_CUPNE</name>
<evidence type="ECO:0000259" key="2">
    <source>
        <dbReference type="Pfam" id="PF13681"/>
    </source>
</evidence>
<dbReference type="InterPro" id="IPR025205">
    <property type="entry name" value="PilX/PilW_C"/>
</dbReference>
<organism evidence="4">
    <name type="scientific">Cupriavidus necator</name>
    <name type="common">Alcaligenes eutrophus</name>
    <name type="synonym">Ralstonia eutropha</name>
    <dbReference type="NCBI Taxonomy" id="106590"/>
    <lineage>
        <taxon>Bacteria</taxon>
        <taxon>Pseudomonadati</taxon>
        <taxon>Pseudomonadota</taxon>
        <taxon>Betaproteobacteria</taxon>
        <taxon>Burkholderiales</taxon>
        <taxon>Burkholderiaceae</taxon>
        <taxon>Cupriavidus</taxon>
    </lineage>
</organism>
<keyword evidence="1" id="KW-1133">Transmembrane helix</keyword>
<keyword evidence="1" id="KW-0812">Transmembrane</keyword>
<evidence type="ECO:0000313" key="4">
    <source>
        <dbReference type="EMBL" id="SCU74003.1"/>
    </source>
</evidence>
<dbReference type="Pfam" id="PF13681">
    <property type="entry name" value="PilX"/>
    <property type="match status" value="1"/>
</dbReference>
<accession>A0A1K0IA22</accession>
<dbReference type="AlphaFoldDB" id="A0A1K0IA22"/>
<proteinExistence type="predicted"/>
<dbReference type="InterPro" id="IPR025746">
    <property type="entry name" value="PilX_N_dom"/>
</dbReference>
<protein>
    <submittedName>
        <fullName evidence="4">Type IV pilus assembly protein PilX</fullName>
    </submittedName>
</protein>
<evidence type="ECO:0000259" key="3">
    <source>
        <dbReference type="Pfam" id="PF14341"/>
    </source>
</evidence>
<keyword evidence="1" id="KW-0472">Membrane</keyword>
<feature type="domain" description="Type 4 fimbrial biogenesis protein PilX N-terminal" evidence="3">
    <location>
        <begin position="11"/>
        <end position="60"/>
    </location>
</feature>
<dbReference type="RefSeq" id="WP_340520901.1">
    <property type="nucleotide sequence ID" value="NZ_FMSH01000055.1"/>
</dbReference>
<feature type="domain" description="PilX/PilW C-terminal" evidence="2">
    <location>
        <begin position="105"/>
        <end position="200"/>
    </location>
</feature>
<dbReference type="EMBL" id="FMSH01000055">
    <property type="protein sequence ID" value="SCU74003.1"/>
    <property type="molecule type" value="Genomic_DNA"/>
</dbReference>
<evidence type="ECO:0000256" key="1">
    <source>
        <dbReference type="SAM" id="Phobius"/>
    </source>
</evidence>
<reference evidence="4" key="1">
    <citation type="submission" date="2016-09" db="EMBL/GenBank/DDBJ databases">
        <authorList>
            <person name="Capua I."/>
            <person name="De Benedictis P."/>
            <person name="Joannis T."/>
            <person name="Lombin L.H."/>
            <person name="Cattoli G."/>
        </authorList>
    </citation>
    <scope>NUCLEOTIDE SEQUENCE</scope>
    <source>
        <strain evidence="4">B9</strain>
    </source>
</reference>
<feature type="transmembrane region" description="Helical" evidence="1">
    <location>
        <begin position="12"/>
        <end position="37"/>
    </location>
</feature>
<dbReference type="Pfam" id="PF14341">
    <property type="entry name" value="PilX_N"/>
    <property type="match status" value="1"/>
</dbReference>
<gene>
    <name evidence="4" type="ORF">CNECB9_1480006</name>
</gene>